<feature type="compositionally biased region" description="Acidic residues" evidence="1">
    <location>
        <begin position="328"/>
        <end position="364"/>
    </location>
</feature>
<evidence type="ECO:0000256" key="1">
    <source>
        <dbReference type="SAM" id="MobiDB-lite"/>
    </source>
</evidence>
<dbReference type="AlphaFoldDB" id="A0AAV8A068"/>
<accession>A0AAV8A068</accession>
<dbReference type="Proteomes" id="UP001146793">
    <property type="component" value="Unassembled WGS sequence"/>
</dbReference>
<sequence>MTDNNEEEAELVNIDLQPTPNVNYFAFNNAIVSPNGVFSPSFSTSPYYYFPTANDSTLFQITTPTYYPFPNFNNTPTKTPTNIPLQNPLISPIKIPTHSPIKIPTYFKQTPTQALTKTVPSATPIVPTPTRPLQDLKTFEHPKQSLIQASQQNKKGNLKNEIKQKLLELSQMKNKYDQYLTSQLLKSVKKKRNRRLNKKLTSINKANSFHQMPQRKRQQQKQFNQKFPKKKRPLKQIKFKNNQILKNQKSVPIQKKKRQNQNYGNLNQKRIKKNLKTKIGKKNSFKNQEIGFRKRNYALNRFHSDKKETKRDQVLRQKNQKKEKENQDTCDEINEYIEEEEREEEEEVEAEAEVEEEEEEEDKEIDNNTLIENSRDLFKLFIGVIWVISGGSTINRLGYYSDTIIFQISKSLNLKQEMILPIKDQLKYLLTNSRRTFTEYILEIFIGIFSLNHSENKQKIPEISNRSWNLLSRLDLLQQSNGKGNKQKKGKEKGSEKGKEKGKRTEKENDITQEKNNIQENLEELYSQIFSKKILIYWFSKRYIGRLKPLFSGDVIENFFTNHLNAFGKSKFMLTCLVLSKNLQIIKKSSEKYFNLINLNYDSDPLNLYANNRTKKHKIIRDLIVKFSLNDGEYWSILSQDYFNKMKFDHLNMFNNFPFNSIINDPKLNQYCGGSQPETNTQTKRILACKGKKINSLINVDWILKK</sequence>
<gene>
    <name evidence="2" type="ORF">M0812_00133</name>
</gene>
<comment type="caution">
    <text evidence="2">The sequence shown here is derived from an EMBL/GenBank/DDBJ whole genome shotgun (WGS) entry which is preliminary data.</text>
</comment>
<feature type="region of interest" description="Disordered" evidence="1">
    <location>
        <begin position="203"/>
        <end position="232"/>
    </location>
</feature>
<proteinExistence type="predicted"/>
<dbReference type="EMBL" id="JANTQA010000015">
    <property type="protein sequence ID" value="KAJ3447661.1"/>
    <property type="molecule type" value="Genomic_DNA"/>
</dbReference>
<feature type="region of interest" description="Disordered" evidence="1">
    <location>
        <begin position="249"/>
        <end position="270"/>
    </location>
</feature>
<protein>
    <submittedName>
        <fullName evidence="2">Ccar1</fullName>
    </submittedName>
</protein>
<evidence type="ECO:0000313" key="2">
    <source>
        <dbReference type="EMBL" id="KAJ3447661.1"/>
    </source>
</evidence>
<organism evidence="2 3">
    <name type="scientific">Anaeramoeba flamelloides</name>
    <dbReference type="NCBI Taxonomy" id="1746091"/>
    <lineage>
        <taxon>Eukaryota</taxon>
        <taxon>Metamonada</taxon>
        <taxon>Anaeramoebidae</taxon>
        <taxon>Anaeramoeba</taxon>
    </lineage>
</organism>
<reference evidence="2" key="1">
    <citation type="submission" date="2022-08" db="EMBL/GenBank/DDBJ databases">
        <title>Novel sulphate-reducing endosymbionts in the free-living metamonad Anaeramoeba.</title>
        <authorList>
            <person name="Jerlstrom-Hultqvist J."/>
            <person name="Cepicka I."/>
            <person name="Gallot-Lavallee L."/>
            <person name="Salas-Leiva D."/>
            <person name="Curtis B.A."/>
            <person name="Zahonova K."/>
            <person name="Pipaliya S."/>
            <person name="Dacks J."/>
            <person name="Roger A.J."/>
        </authorList>
    </citation>
    <scope>NUCLEOTIDE SEQUENCE</scope>
    <source>
        <strain evidence="2">Busselton2</strain>
    </source>
</reference>
<feature type="region of interest" description="Disordered" evidence="1">
    <location>
        <begin position="480"/>
        <end position="512"/>
    </location>
</feature>
<name>A0AAV8A068_9EUKA</name>
<evidence type="ECO:0000313" key="3">
    <source>
        <dbReference type="Proteomes" id="UP001146793"/>
    </source>
</evidence>
<feature type="compositionally biased region" description="Basic and acidic residues" evidence="1">
    <location>
        <begin position="302"/>
        <end position="327"/>
    </location>
</feature>
<feature type="region of interest" description="Disordered" evidence="1">
    <location>
        <begin position="301"/>
        <end position="366"/>
    </location>
</feature>
<feature type="compositionally biased region" description="Basic and acidic residues" evidence="1">
    <location>
        <begin position="492"/>
        <end position="512"/>
    </location>
</feature>